<feature type="domain" description="Carbohydrate-binding module family 96" evidence="4">
    <location>
        <begin position="27"/>
        <end position="154"/>
    </location>
</feature>
<evidence type="ECO:0000313" key="6">
    <source>
        <dbReference type="Proteomes" id="UP000184310"/>
    </source>
</evidence>
<dbReference type="GO" id="GO:0005576">
    <property type="term" value="C:extracellular region"/>
    <property type="evidence" value="ECO:0007669"/>
    <property type="project" value="UniProtKB-SubCell"/>
</dbReference>
<evidence type="ECO:0000259" key="4">
    <source>
        <dbReference type="Pfam" id="PF24517"/>
    </source>
</evidence>
<accession>A0A1M6PRP3</accession>
<dbReference type="InterPro" id="IPR055372">
    <property type="entry name" value="CBM96"/>
</dbReference>
<evidence type="ECO:0000256" key="1">
    <source>
        <dbReference type="ARBA" id="ARBA00004613"/>
    </source>
</evidence>
<dbReference type="Proteomes" id="UP000184310">
    <property type="component" value="Unassembled WGS sequence"/>
</dbReference>
<evidence type="ECO:0000313" key="5">
    <source>
        <dbReference type="EMBL" id="SHK10551.1"/>
    </source>
</evidence>
<evidence type="ECO:0000256" key="3">
    <source>
        <dbReference type="ARBA" id="ARBA00022729"/>
    </source>
</evidence>
<evidence type="ECO:0000256" key="2">
    <source>
        <dbReference type="ARBA" id="ARBA00022525"/>
    </source>
</evidence>
<sequence length="258" mass="28908">MSSLIIPAAKSITITNKYPNMSINNAVLSVGNDGCYNYLSYLFFDISAVPCNAVIRSAELVLFKTDKFYNCDNKAFGIYGLNGYFSSFTNYNNYPEINHELKQEFFPFTTEAVVTVSITSFVEAWLENSSINTSLMLYGKKKNSLLHFGSAKCTDKYLIPFLKITFDCCCCNDYKDATLKRIQVTGTVAPDSIYNAVVNVDVQRNPSGHIDSYYIADQYDNSKNTSSINIDKIYNLAIIPKESACDSETINFYGSYLG</sequence>
<dbReference type="OrthoDB" id="1928775at2"/>
<keyword evidence="3" id="KW-0732">Signal</keyword>
<name>A0A1M6PRP3_9CLOT</name>
<protein>
    <recommendedName>
        <fullName evidence="4">Carbohydrate-binding module family 96 domain-containing protein</fullName>
    </recommendedName>
</protein>
<dbReference type="Pfam" id="PF24517">
    <property type="entry name" value="CBM96"/>
    <property type="match status" value="1"/>
</dbReference>
<dbReference type="EMBL" id="FQZB01000013">
    <property type="protein sequence ID" value="SHK10551.1"/>
    <property type="molecule type" value="Genomic_DNA"/>
</dbReference>
<keyword evidence="2" id="KW-0964">Secreted</keyword>
<keyword evidence="6" id="KW-1185">Reference proteome</keyword>
<dbReference type="AlphaFoldDB" id="A0A1M6PRP3"/>
<reference evidence="5 6" key="1">
    <citation type="submission" date="2016-11" db="EMBL/GenBank/DDBJ databases">
        <authorList>
            <person name="Jaros S."/>
            <person name="Januszkiewicz K."/>
            <person name="Wedrychowicz H."/>
        </authorList>
    </citation>
    <scope>NUCLEOTIDE SEQUENCE [LARGE SCALE GENOMIC DNA]</scope>
    <source>
        <strain evidence="5 6">DSM 21758</strain>
    </source>
</reference>
<gene>
    <name evidence="5" type="ORF">SAMN02745163_03238</name>
</gene>
<dbReference type="NCBIfam" id="NF033679">
    <property type="entry name" value="DNRLRE_dom"/>
    <property type="match status" value="1"/>
</dbReference>
<organism evidence="5 6">
    <name type="scientific">Clostridium cavendishii DSM 21758</name>
    <dbReference type="NCBI Taxonomy" id="1121302"/>
    <lineage>
        <taxon>Bacteria</taxon>
        <taxon>Bacillati</taxon>
        <taxon>Bacillota</taxon>
        <taxon>Clostridia</taxon>
        <taxon>Eubacteriales</taxon>
        <taxon>Clostridiaceae</taxon>
        <taxon>Clostridium</taxon>
    </lineage>
</organism>
<comment type="subcellular location">
    <subcellularLocation>
        <location evidence="1">Secreted</location>
    </subcellularLocation>
</comment>
<dbReference type="RefSeq" id="WP_072990138.1">
    <property type="nucleotide sequence ID" value="NZ_FQZB01000013.1"/>
</dbReference>
<dbReference type="STRING" id="1121302.SAMN02745163_03238"/>
<proteinExistence type="predicted"/>